<dbReference type="PANTHER" id="PTHR10322">
    <property type="entry name" value="DNA POLYMERASE CATALYTIC SUBUNIT"/>
    <property type="match status" value="1"/>
</dbReference>
<name>A0A397SCP2_9GLOM</name>
<gene>
    <name evidence="9" type="ORF">C1645_835302</name>
</gene>
<comment type="caution">
    <text evidence="9">The sequence shown here is derived from an EMBL/GenBank/DDBJ whole genome shotgun (WGS) entry which is preliminary data.</text>
</comment>
<dbReference type="SUPFAM" id="SSF56672">
    <property type="entry name" value="DNA/RNA polymerases"/>
    <property type="match status" value="1"/>
</dbReference>
<dbReference type="PROSITE" id="PS00116">
    <property type="entry name" value="DNA_POLYMERASE_B"/>
    <property type="match status" value="1"/>
</dbReference>
<dbReference type="Proteomes" id="UP000265703">
    <property type="component" value="Unassembled WGS sequence"/>
</dbReference>
<keyword evidence="6" id="KW-0238">DNA-binding</keyword>
<keyword evidence="10" id="KW-1185">Reference proteome</keyword>
<dbReference type="GO" id="GO:0003677">
    <property type="term" value="F:DNA binding"/>
    <property type="evidence" value="ECO:0007669"/>
    <property type="project" value="UniProtKB-KW"/>
</dbReference>
<protein>
    <recommendedName>
        <fullName evidence="2">DNA-directed DNA polymerase</fullName>
        <ecNumber evidence="2">2.7.7.7</ecNumber>
    </recommendedName>
</protein>
<organism evidence="9 10">
    <name type="scientific">Glomus cerebriforme</name>
    <dbReference type="NCBI Taxonomy" id="658196"/>
    <lineage>
        <taxon>Eukaryota</taxon>
        <taxon>Fungi</taxon>
        <taxon>Fungi incertae sedis</taxon>
        <taxon>Mucoromycota</taxon>
        <taxon>Glomeromycotina</taxon>
        <taxon>Glomeromycetes</taxon>
        <taxon>Glomerales</taxon>
        <taxon>Glomeraceae</taxon>
        <taxon>Glomus</taxon>
    </lineage>
</organism>
<dbReference type="InterPro" id="IPR006134">
    <property type="entry name" value="DNA-dir_DNA_pol_B_multi_dom"/>
</dbReference>
<sequence>MYTTSIFDQTDRISPLARYDDTSSLPAIPSRNDIVAEFDNEMTTILQQSLSGKQLIHFMPTEISDDTKYINGISTYILHITGSLINGQKAVMNIIEQTETGKYPGAYVFSSIKVLENKCPVTSLDFASLYPNFIITYNLSPDKIILSEEQALSVKCSGKKLHKIEFLFNVSSLGLGESLSLSEAIEQVLTNVYMNIFYGTAGDSKSPFFLCKLAEDVMSARQKNIKLVADFVKNKEFRIKYGDTDSLYLVCPEESFQKYDEAYNNDRILKEEY</sequence>
<feature type="domain" description="DNA-directed DNA polymerase family B multifunctional" evidence="8">
    <location>
        <begin position="88"/>
        <end position="155"/>
    </location>
</feature>
<comment type="similarity">
    <text evidence="1">Belongs to the DNA polymerase type-B family.</text>
</comment>
<evidence type="ECO:0000256" key="1">
    <source>
        <dbReference type="ARBA" id="ARBA00005755"/>
    </source>
</evidence>
<evidence type="ECO:0000256" key="6">
    <source>
        <dbReference type="ARBA" id="ARBA00023125"/>
    </source>
</evidence>
<dbReference type="GO" id="GO:0000166">
    <property type="term" value="F:nucleotide binding"/>
    <property type="evidence" value="ECO:0007669"/>
    <property type="project" value="InterPro"/>
</dbReference>
<dbReference type="AlphaFoldDB" id="A0A397SCP2"/>
<dbReference type="InterPro" id="IPR023211">
    <property type="entry name" value="DNA_pol_palm_dom_sf"/>
</dbReference>
<evidence type="ECO:0000256" key="5">
    <source>
        <dbReference type="ARBA" id="ARBA00022932"/>
    </source>
</evidence>
<dbReference type="Gene3D" id="3.90.1600.10">
    <property type="entry name" value="Palm domain of DNA polymerase"/>
    <property type="match status" value="1"/>
</dbReference>
<evidence type="ECO:0000256" key="7">
    <source>
        <dbReference type="ARBA" id="ARBA00049244"/>
    </source>
</evidence>
<dbReference type="InterPro" id="IPR043502">
    <property type="entry name" value="DNA/RNA_pol_sf"/>
</dbReference>
<reference evidence="9 10" key="1">
    <citation type="submission" date="2018-06" db="EMBL/GenBank/DDBJ databases">
        <title>Comparative genomics reveals the genomic features of Rhizophagus irregularis, R. cerebriforme, R. diaphanum and Gigaspora rosea, and their symbiotic lifestyle signature.</title>
        <authorList>
            <person name="Morin E."/>
            <person name="San Clemente H."/>
            <person name="Chen E.C.H."/>
            <person name="De La Providencia I."/>
            <person name="Hainaut M."/>
            <person name="Kuo A."/>
            <person name="Kohler A."/>
            <person name="Murat C."/>
            <person name="Tang N."/>
            <person name="Roy S."/>
            <person name="Loubradou J."/>
            <person name="Henrissat B."/>
            <person name="Grigoriev I.V."/>
            <person name="Corradi N."/>
            <person name="Roux C."/>
            <person name="Martin F.M."/>
        </authorList>
    </citation>
    <scope>NUCLEOTIDE SEQUENCE [LARGE SCALE GENOMIC DNA]</scope>
    <source>
        <strain evidence="9 10">DAOM 227022</strain>
    </source>
</reference>
<evidence type="ECO:0000256" key="2">
    <source>
        <dbReference type="ARBA" id="ARBA00012417"/>
    </source>
</evidence>
<accession>A0A397SCP2</accession>
<comment type="catalytic activity">
    <reaction evidence="7">
        <text>DNA(n) + a 2'-deoxyribonucleoside 5'-triphosphate = DNA(n+1) + diphosphate</text>
        <dbReference type="Rhea" id="RHEA:22508"/>
        <dbReference type="Rhea" id="RHEA-COMP:17339"/>
        <dbReference type="Rhea" id="RHEA-COMP:17340"/>
        <dbReference type="ChEBI" id="CHEBI:33019"/>
        <dbReference type="ChEBI" id="CHEBI:61560"/>
        <dbReference type="ChEBI" id="CHEBI:173112"/>
        <dbReference type="EC" id="2.7.7.7"/>
    </reaction>
</comment>
<proteinExistence type="inferred from homology"/>
<dbReference type="PANTHER" id="PTHR10322:SF23">
    <property type="entry name" value="DNA POLYMERASE DELTA CATALYTIC SUBUNIT"/>
    <property type="match status" value="1"/>
</dbReference>
<dbReference type="STRING" id="658196.A0A397SCP2"/>
<dbReference type="GO" id="GO:0003887">
    <property type="term" value="F:DNA-directed DNA polymerase activity"/>
    <property type="evidence" value="ECO:0007669"/>
    <property type="project" value="UniProtKB-KW"/>
</dbReference>
<dbReference type="InterPro" id="IPR017964">
    <property type="entry name" value="DNA-dir_DNA_pol_B_CS"/>
</dbReference>
<dbReference type="Pfam" id="PF00136">
    <property type="entry name" value="DNA_pol_B"/>
    <property type="match status" value="1"/>
</dbReference>
<keyword evidence="5" id="KW-0239">DNA-directed DNA polymerase</keyword>
<evidence type="ECO:0000256" key="3">
    <source>
        <dbReference type="ARBA" id="ARBA00022679"/>
    </source>
</evidence>
<dbReference type="InterPro" id="IPR006172">
    <property type="entry name" value="DNA-dir_DNA_pol_B"/>
</dbReference>
<dbReference type="EC" id="2.7.7.7" evidence="2"/>
<evidence type="ECO:0000256" key="4">
    <source>
        <dbReference type="ARBA" id="ARBA00022695"/>
    </source>
</evidence>
<dbReference type="InterPro" id="IPR050240">
    <property type="entry name" value="DNA_pol_type-B"/>
</dbReference>
<evidence type="ECO:0000313" key="10">
    <source>
        <dbReference type="Proteomes" id="UP000265703"/>
    </source>
</evidence>
<dbReference type="PRINTS" id="PR00106">
    <property type="entry name" value="DNAPOLB"/>
</dbReference>
<dbReference type="OrthoDB" id="2402897at2759"/>
<dbReference type="EMBL" id="QKYT01000662">
    <property type="protein sequence ID" value="RIA82476.1"/>
    <property type="molecule type" value="Genomic_DNA"/>
</dbReference>
<evidence type="ECO:0000259" key="8">
    <source>
        <dbReference type="Pfam" id="PF00136"/>
    </source>
</evidence>
<keyword evidence="3" id="KW-0808">Transferase</keyword>
<keyword evidence="4" id="KW-0548">Nucleotidyltransferase</keyword>
<evidence type="ECO:0000313" key="9">
    <source>
        <dbReference type="EMBL" id="RIA82476.1"/>
    </source>
</evidence>